<organism evidence="2">
    <name type="scientific">Tomelloso virus</name>
    <dbReference type="NCBI Taxonomy" id="2053981"/>
    <lineage>
        <taxon>Viruses</taxon>
        <taxon>Viruses incertae sedis</taxon>
        <taxon>Naldaviricetes</taxon>
        <taxon>Lefavirales</taxon>
        <taxon>Nudiviridae</taxon>
        <taxon>Alphanudivirus</taxon>
        <taxon>Alphanudivirus alterdromelanogasteris</taxon>
    </lineage>
</organism>
<dbReference type="OrthoDB" id="34313at10239"/>
<feature type="region of interest" description="Disordered" evidence="1">
    <location>
        <begin position="315"/>
        <end position="362"/>
    </location>
</feature>
<sequence>MDDSSVMRLLNALHENIINLPAYLTAKGITSDDDIAKVIDGFKQQVEQIATVTESQNEYQRTQLKSMQAEVDFVKKVYLDNRSAIDNSNKYQVLYADALKKLEQVKAQPVTEAEVVKYENEIQQMSSTLAQDQDCYKKVEKNFNSLLRLVYPDDDDTNIESINEKLIKYIENSNRSNQLVNSLNQTIDQLNKTIDDTNVQAIITRCNEKLNYVKSIMITYNNKDISFPHDLMVDLIAELSFEMDSTGTWVPENYVDTMPVEEAIVEESEIMIEEEIVEIPKTPTISCSLDQNQNSDTPVTVEDIDDVEIFSIAEGEVPKTPGRDIPSDDVGTVSSIKRSKQDDAPQKKRRRRKNIQSVDFNE</sequence>
<dbReference type="KEGG" id="vg:41701404"/>
<name>A0A2H4T2Q9_9VIRU</name>
<dbReference type="EMBL" id="KY457233">
    <property type="protein sequence ID" value="ATY70207.1"/>
    <property type="molecule type" value="Genomic_DNA"/>
</dbReference>
<dbReference type="Proteomes" id="UP000289333">
    <property type="component" value="Segment"/>
</dbReference>
<dbReference type="GeneID" id="41701404"/>
<evidence type="ECO:0000313" key="2">
    <source>
        <dbReference type="EMBL" id="ATY70207.1"/>
    </source>
</evidence>
<keyword evidence="3" id="KW-1185">Reference proteome</keyword>
<protein>
    <submittedName>
        <fullName evidence="2">OrNV gp026-like protein</fullName>
    </submittedName>
</protein>
<proteinExistence type="predicted"/>
<evidence type="ECO:0000313" key="3">
    <source>
        <dbReference type="Proteomes" id="UP000289333"/>
    </source>
</evidence>
<accession>A0A2H4T2Q9</accession>
<reference evidence="2" key="1">
    <citation type="journal article" date="2021" name="Virus">
        <title>The discovery, distribution and diversity of DNA viruses associated with Drosophila melanogaster in Europe.</title>
        <authorList>
            <person name="Wallace M.A."/>
            <person name="Coffman K.A."/>
            <person name="Gilbert C."/>
            <person name="Ravindran S."/>
            <person name="Albery G.F."/>
            <person name="Abbott J."/>
            <person name="Argyridou E."/>
            <person name="Bellosta P."/>
            <person name="Betancourt A.J."/>
            <person name="Colinet H."/>
            <person name="Eric K."/>
            <person name="Glaser-Schmitt A."/>
            <person name="Grath S."/>
            <person name="Jelic M."/>
            <person name="Kankare M."/>
            <person name="Kozeretska I."/>
            <person name="Loeschcke V."/>
            <person name="Montchamp-Moreau C."/>
            <person name="Ometto L."/>
            <person name="Onder B.S."/>
            <person name="Orengo D.J."/>
            <person name="Parsch J."/>
            <person name="Pascual M."/>
            <person name="Patenkovic A."/>
            <person name="Puerma E."/>
            <person name="Ritchie M.G."/>
            <person name="Rota-Stabelli O."/>
            <person name="Schou M.F."/>
            <person name="Serga S.V."/>
            <person name="Stamenkovic-Radak M."/>
            <person name="Tanaskovic M."/>
            <person name="Veselinovic M.S."/>
            <person name="Vieira J."/>
            <person name="Vieira C.P."/>
            <person name="Kapun M."/>
            <person name="Flatt T."/>
            <person name="Gonzalez J."/>
            <person name="Staubach F."/>
            <person name="Obbard D.J."/>
        </authorList>
    </citation>
    <scope>NUCLEOTIDE SEQUENCE</scope>
    <source>
        <strain evidence="2">DrosEU28 Tomelloso 2015</strain>
    </source>
</reference>
<dbReference type="RefSeq" id="YP_009553396.1">
    <property type="nucleotide sequence ID" value="NC_040789.1"/>
</dbReference>
<evidence type="ECO:0000256" key="1">
    <source>
        <dbReference type="SAM" id="MobiDB-lite"/>
    </source>
</evidence>